<organism evidence="1 3">
    <name type="scientific">Acetobacter cibinongensis</name>
    <dbReference type="NCBI Taxonomy" id="146475"/>
    <lineage>
        <taxon>Bacteria</taxon>
        <taxon>Pseudomonadati</taxon>
        <taxon>Pseudomonadota</taxon>
        <taxon>Alphaproteobacteria</taxon>
        <taxon>Acetobacterales</taxon>
        <taxon>Acetobacteraceae</taxon>
        <taxon>Acetobacter</taxon>
    </lineage>
</organism>
<gene>
    <name evidence="1" type="ORF">Abci_007_177</name>
    <name evidence="2" type="ORF">ACI01nite_18980</name>
</gene>
<dbReference type="AlphaFoldDB" id="A0A0D6N1G7"/>
<evidence type="ECO:0000313" key="4">
    <source>
        <dbReference type="Proteomes" id="UP000321891"/>
    </source>
</evidence>
<reference evidence="1 3" key="1">
    <citation type="submission" date="2012-11" db="EMBL/GenBank/DDBJ databases">
        <title>Whole genome sequence of Acetobacter cibinongensis 4H-1.</title>
        <authorList>
            <person name="Azuma Y."/>
            <person name="Higashiura N."/>
            <person name="Hirakawa H."/>
            <person name="Matsushita K."/>
        </authorList>
    </citation>
    <scope>NUCLEOTIDE SEQUENCE [LARGE SCALE GENOMIC DNA]</scope>
    <source>
        <strain evidence="1 3">4H-1</strain>
    </source>
</reference>
<keyword evidence="4" id="KW-1185">Reference proteome</keyword>
<name>A0A0D6N1G7_9PROT</name>
<evidence type="ECO:0008006" key="5">
    <source>
        <dbReference type="Google" id="ProtNLM"/>
    </source>
</evidence>
<dbReference type="EMBL" id="BJVU01000008">
    <property type="protein sequence ID" value="GEL59296.1"/>
    <property type="molecule type" value="Genomic_DNA"/>
</dbReference>
<dbReference type="RefSeq" id="WP_048837839.1">
    <property type="nucleotide sequence ID" value="NZ_BAMV01000007.1"/>
</dbReference>
<sequence length="77" mass="8545">MPEVLKAAIVMVAGNHEHYGIGMDVDRGIGVMRRDAARQSRRMGRPVIVLEDETAVVDVRGTPVRVLGSTLWTDFRL</sequence>
<evidence type="ECO:0000313" key="3">
    <source>
        <dbReference type="Proteomes" id="UP000032671"/>
    </source>
</evidence>
<comment type="caution">
    <text evidence="1">The sequence shown here is derived from an EMBL/GenBank/DDBJ whole genome shotgun (WGS) entry which is preliminary data.</text>
</comment>
<evidence type="ECO:0000313" key="1">
    <source>
        <dbReference type="EMBL" id="GAN59774.1"/>
    </source>
</evidence>
<proteinExistence type="predicted"/>
<reference evidence="2 4" key="2">
    <citation type="submission" date="2019-07" db="EMBL/GenBank/DDBJ databases">
        <title>Whole genome shotgun sequence of Acetobacter cibinongensis NBRC 16605.</title>
        <authorList>
            <person name="Hosoyama A."/>
            <person name="Uohara A."/>
            <person name="Ohji S."/>
            <person name="Ichikawa N."/>
        </authorList>
    </citation>
    <scope>NUCLEOTIDE SEQUENCE [LARGE SCALE GENOMIC DNA]</scope>
    <source>
        <strain evidence="2 4">NBRC 16605</strain>
    </source>
</reference>
<dbReference type="Proteomes" id="UP000032671">
    <property type="component" value="Unassembled WGS sequence"/>
</dbReference>
<evidence type="ECO:0000313" key="2">
    <source>
        <dbReference type="EMBL" id="GEL59296.1"/>
    </source>
</evidence>
<dbReference type="EMBL" id="BAMV01000007">
    <property type="protein sequence ID" value="GAN59774.1"/>
    <property type="molecule type" value="Genomic_DNA"/>
</dbReference>
<accession>A0A6N3SSS5</accession>
<dbReference type="Proteomes" id="UP000321891">
    <property type="component" value="Unassembled WGS sequence"/>
</dbReference>
<protein>
    <recommendedName>
        <fullName evidence="5">Metallophosphoesterase</fullName>
    </recommendedName>
</protein>
<accession>A0A0D6N1G7</accession>